<protein>
    <recommendedName>
        <fullName evidence="3">N-acetyltransferase domain-containing protein</fullName>
    </recommendedName>
</protein>
<comment type="caution">
    <text evidence="1">The sequence shown here is derived from an EMBL/GenBank/DDBJ whole genome shotgun (WGS) entry which is preliminary data.</text>
</comment>
<keyword evidence="2" id="KW-1185">Reference proteome</keyword>
<dbReference type="OrthoDB" id="7862812at2"/>
<evidence type="ECO:0000313" key="1">
    <source>
        <dbReference type="EMBL" id="POF28115.1"/>
    </source>
</evidence>
<evidence type="ECO:0008006" key="3">
    <source>
        <dbReference type="Google" id="ProtNLM"/>
    </source>
</evidence>
<name>A0A2S3UKB8_9HYPH</name>
<organism evidence="1 2">
    <name type="scientific">Roseibium marinum</name>
    <dbReference type="NCBI Taxonomy" id="281252"/>
    <lineage>
        <taxon>Bacteria</taxon>
        <taxon>Pseudomonadati</taxon>
        <taxon>Pseudomonadota</taxon>
        <taxon>Alphaproteobacteria</taxon>
        <taxon>Hyphomicrobiales</taxon>
        <taxon>Stappiaceae</taxon>
        <taxon>Roseibium</taxon>
    </lineage>
</organism>
<dbReference type="EMBL" id="PPCN01000017">
    <property type="protein sequence ID" value="POF28115.1"/>
    <property type="molecule type" value="Genomic_DNA"/>
</dbReference>
<dbReference type="Proteomes" id="UP000236959">
    <property type="component" value="Unassembled WGS sequence"/>
</dbReference>
<gene>
    <name evidence="1" type="ORF">CLV41_11749</name>
</gene>
<reference evidence="1 2" key="1">
    <citation type="submission" date="2018-01" db="EMBL/GenBank/DDBJ databases">
        <title>Genomic Encyclopedia of Archaeal and Bacterial Type Strains, Phase II (KMG-II): from individual species to whole genera.</title>
        <authorList>
            <person name="Goeker M."/>
        </authorList>
    </citation>
    <scope>NUCLEOTIDE SEQUENCE [LARGE SCALE GENOMIC DNA]</scope>
    <source>
        <strain evidence="1 2">DSM 17023</strain>
    </source>
</reference>
<sequence length="177" mass="19278">MKTPADAAGRRAAGGEAAPLRASVKIRLADGSSTDCRTGIHLAREAHLHTIFRDIPFSETKARAIYDKAMAEPDRFGLIYAVPGAERPLAEDGLLGFASVQAGEHFLGTGTLLGGKVALRLVHAMRHWAKTRSCAHLMVHVTTGENAEDADRFFRRCWMVTIGGKYLLHTLSEINDK</sequence>
<dbReference type="AlphaFoldDB" id="A0A2S3UKB8"/>
<dbReference type="RefSeq" id="WP_103225275.1">
    <property type="nucleotide sequence ID" value="NZ_PPCN01000017.1"/>
</dbReference>
<proteinExistence type="predicted"/>
<evidence type="ECO:0000313" key="2">
    <source>
        <dbReference type="Proteomes" id="UP000236959"/>
    </source>
</evidence>
<accession>A0A2S3UKB8</accession>